<name>A0A7G1KYJ0_9NOCA</name>
<dbReference type="GeneID" id="80351454"/>
<dbReference type="EMBL" id="AP023396">
    <property type="protein sequence ID" value="BCK59313.1"/>
    <property type="molecule type" value="Genomic_DNA"/>
</dbReference>
<organism evidence="2 3">
    <name type="scientific">Nocardia wallacei</name>
    <dbReference type="NCBI Taxonomy" id="480035"/>
    <lineage>
        <taxon>Bacteria</taxon>
        <taxon>Bacillati</taxon>
        <taxon>Actinomycetota</taxon>
        <taxon>Actinomycetes</taxon>
        <taxon>Mycobacteriales</taxon>
        <taxon>Nocardiaceae</taxon>
        <taxon>Nocardia</taxon>
    </lineage>
</organism>
<evidence type="ECO:0000313" key="2">
    <source>
        <dbReference type="EMBL" id="BCK59313.1"/>
    </source>
</evidence>
<feature type="compositionally biased region" description="Basic residues" evidence="1">
    <location>
        <begin position="24"/>
        <end position="34"/>
    </location>
</feature>
<dbReference type="Proteomes" id="UP000516173">
    <property type="component" value="Chromosome"/>
</dbReference>
<protein>
    <submittedName>
        <fullName evidence="2">Uncharacterized protein</fullName>
    </submittedName>
</protein>
<dbReference type="KEGG" id="nwl:NWFMUON74_70850"/>
<evidence type="ECO:0000256" key="1">
    <source>
        <dbReference type="SAM" id="MobiDB-lite"/>
    </source>
</evidence>
<dbReference type="AlphaFoldDB" id="A0A7G1KYJ0"/>
<gene>
    <name evidence="2" type="ORF">NWFMUON74_70850</name>
</gene>
<dbReference type="RefSeq" id="WP_187685915.1">
    <property type="nucleotide sequence ID" value="NZ_AP023396.1"/>
</dbReference>
<keyword evidence="3" id="KW-1185">Reference proteome</keyword>
<evidence type="ECO:0000313" key="3">
    <source>
        <dbReference type="Proteomes" id="UP000516173"/>
    </source>
</evidence>
<feature type="compositionally biased region" description="Basic residues" evidence="1">
    <location>
        <begin position="53"/>
        <end position="65"/>
    </location>
</feature>
<accession>A0A7G1KYJ0</accession>
<feature type="region of interest" description="Disordered" evidence="1">
    <location>
        <begin position="1"/>
        <end position="65"/>
    </location>
</feature>
<reference evidence="2 3" key="1">
    <citation type="submission" date="2020-08" db="EMBL/GenBank/DDBJ databases">
        <title>Genome Sequencing of Nocardia wallacei strain FMUON74 and assembly.</title>
        <authorList>
            <person name="Toyokawa M."/>
            <person name="Uesaka K."/>
        </authorList>
    </citation>
    <scope>NUCLEOTIDE SEQUENCE [LARGE SCALE GENOMIC DNA]</scope>
    <source>
        <strain evidence="2 3">FMUON74</strain>
    </source>
</reference>
<sequence length="105" mass="11705">MIARENGRTVVRLTETRDGAPARHAARRAARTPRHAPAPGRRVLPRTTATRSGRARHAAPARHAVVRRRPAHAGLDNYDRLLLWFAGWLLSVRIALVGEQPIDEN</sequence>
<proteinExistence type="predicted"/>